<sequence length="62" mass="7147">FNHVTVDGNAMFDEINNVSHYVTAEKIKEWKAQKISVGERWVEILGHFEKNDAPCENLMTVL</sequence>
<proteinExistence type="predicted"/>
<dbReference type="Proteomes" id="UP001321473">
    <property type="component" value="Unassembled WGS sequence"/>
</dbReference>
<dbReference type="EMBL" id="JARKHS020009965">
    <property type="protein sequence ID" value="KAK8779278.1"/>
    <property type="molecule type" value="Genomic_DNA"/>
</dbReference>
<dbReference type="AlphaFoldDB" id="A0AAQ4EXJ3"/>
<comment type="caution">
    <text evidence="1">The sequence shown here is derived from an EMBL/GenBank/DDBJ whole genome shotgun (WGS) entry which is preliminary data.</text>
</comment>
<accession>A0AAQ4EXJ3</accession>
<reference evidence="1 2" key="1">
    <citation type="journal article" date="2023" name="Arcadia Sci">
        <title>De novo assembly of a long-read Amblyomma americanum tick genome.</title>
        <authorList>
            <person name="Chou S."/>
            <person name="Poskanzer K.E."/>
            <person name="Rollins M."/>
            <person name="Thuy-Boun P.S."/>
        </authorList>
    </citation>
    <scope>NUCLEOTIDE SEQUENCE [LARGE SCALE GENOMIC DNA]</scope>
    <source>
        <strain evidence="1">F_SG_1</strain>
        <tissue evidence="1">Salivary glands</tissue>
    </source>
</reference>
<evidence type="ECO:0000313" key="2">
    <source>
        <dbReference type="Proteomes" id="UP001321473"/>
    </source>
</evidence>
<keyword evidence="2" id="KW-1185">Reference proteome</keyword>
<feature type="non-terminal residue" evidence="1">
    <location>
        <position position="1"/>
    </location>
</feature>
<evidence type="ECO:0000313" key="1">
    <source>
        <dbReference type="EMBL" id="KAK8779278.1"/>
    </source>
</evidence>
<gene>
    <name evidence="1" type="ORF">V5799_019384</name>
</gene>
<name>A0AAQ4EXJ3_AMBAM</name>
<organism evidence="1 2">
    <name type="scientific">Amblyomma americanum</name>
    <name type="common">Lone star tick</name>
    <dbReference type="NCBI Taxonomy" id="6943"/>
    <lineage>
        <taxon>Eukaryota</taxon>
        <taxon>Metazoa</taxon>
        <taxon>Ecdysozoa</taxon>
        <taxon>Arthropoda</taxon>
        <taxon>Chelicerata</taxon>
        <taxon>Arachnida</taxon>
        <taxon>Acari</taxon>
        <taxon>Parasitiformes</taxon>
        <taxon>Ixodida</taxon>
        <taxon>Ixodoidea</taxon>
        <taxon>Ixodidae</taxon>
        <taxon>Amblyomminae</taxon>
        <taxon>Amblyomma</taxon>
    </lineage>
</organism>
<protein>
    <submittedName>
        <fullName evidence="1">Uncharacterized protein</fullName>
    </submittedName>
</protein>